<evidence type="ECO:0000313" key="9">
    <source>
        <dbReference type="Proteomes" id="UP000292447"/>
    </source>
</evidence>
<evidence type="ECO:0000256" key="5">
    <source>
        <dbReference type="ARBA" id="ARBA00023242"/>
    </source>
</evidence>
<dbReference type="Gene3D" id="2.40.50.140">
    <property type="entry name" value="Nucleic acid-binding proteins"/>
    <property type="match status" value="1"/>
</dbReference>
<dbReference type="Proteomes" id="UP000292447">
    <property type="component" value="Chromosome II"/>
</dbReference>
<protein>
    <submittedName>
        <fullName evidence="8">Replication factor A2</fullName>
    </submittedName>
</protein>
<dbReference type="CDD" id="cd04478">
    <property type="entry name" value="RPA2_DBD_D"/>
    <property type="match status" value="1"/>
</dbReference>
<proteinExistence type="inferred from homology"/>
<dbReference type="SUPFAM" id="SSF50249">
    <property type="entry name" value="Nucleic acid-binding proteins"/>
    <property type="match status" value="1"/>
</dbReference>
<dbReference type="Gene3D" id="1.10.10.10">
    <property type="entry name" value="Winged helix-like DNA-binding domain superfamily/Winged helix DNA-binding domain"/>
    <property type="match status" value="1"/>
</dbReference>
<dbReference type="GO" id="GO:0003697">
    <property type="term" value="F:single-stranded DNA binding"/>
    <property type="evidence" value="ECO:0007669"/>
    <property type="project" value="TreeGrafter"/>
</dbReference>
<dbReference type="InterPro" id="IPR014892">
    <property type="entry name" value="RPA_C"/>
</dbReference>
<keyword evidence="9" id="KW-1185">Reference proteome</keyword>
<evidence type="ECO:0000256" key="2">
    <source>
        <dbReference type="ARBA" id="ARBA00007815"/>
    </source>
</evidence>
<evidence type="ECO:0000256" key="3">
    <source>
        <dbReference type="ARBA" id="ARBA00022705"/>
    </source>
</evidence>
<dbReference type="InterPro" id="IPR040260">
    <property type="entry name" value="RFA2-like"/>
</dbReference>
<dbReference type="SUPFAM" id="SSF46785">
    <property type="entry name" value="Winged helix' DNA-binding domain"/>
    <property type="match status" value="1"/>
</dbReference>
<dbReference type="InterPro" id="IPR036388">
    <property type="entry name" value="WH-like_DNA-bd_sf"/>
</dbReference>
<evidence type="ECO:0000256" key="1">
    <source>
        <dbReference type="ARBA" id="ARBA00004123"/>
    </source>
</evidence>
<dbReference type="InterPro" id="IPR012340">
    <property type="entry name" value="NA-bd_OB-fold"/>
</dbReference>
<reference evidence="9" key="1">
    <citation type="submission" date="2019-03" db="EMBL/GenBank/DDBJ databases">
        <title>Snf2 controls pulcherriminic acid biosynthesis and connects pigmentation and antifungal activity of the yeast Metschnikowia pulcherrima.</title>
        <authorList>
            <person name="Gore-Lloyd D."/>
            <person name="Sumann I."/>
            <person name="Brachmann A.O."/>
            <person name="Schneeberger K."/>
            <person name="Ortiz-Merino R.A."/>
            <person name="Moreno-Beltran M."/>
            <person name="Schlaefli M."/>
            <person name="Kirner P."/>
            <person name="Santos Kron A."/>
            <person name="Wolfe K.H."/>
            <person name="Piel J."/>
            <person name="Ahrens C.H."/>
            <person name="Henk D."/>
            <person name="Freimoser F.M."/>
        </authorList>
    </citation>
    <scope>NUCLEOTIDE SEQUENCE [LARGE SCALE GENOMIC DNA]</scope>
    <source>
        <strain evidence="9">APC 1.2</strain>
    </source>
</reference>
<dbReference type="GO" id="GO:0006289">
    <property type="term" value="P:nucleotide-excision repair"/>
    <property type="evidence" value="ECO:0007669"/>
    <property type="project" value="TreeGrafter"/>
</dbReference>
<dbReference type="InterPro" id="IPR014646">
    <property type="entry name" value="Rfa2/RPA32"/>
</dbReference>
<dbReference type="GO" id="GO:0035861">
    <property type="term" value="C:site of double-strand break"/>
    <property type="evidence" value="ECO:0007669"/>
    <property type="project" value="TreeGrafter"/>
</dbReference>
<dbReference type="Pfam" id="PF08784">
    <property type="entry name" value="RPA_C"/>
    <property type="match status" value="1"/>
</dbReference>
<dbReference type="GO" id="GO:0000724">
    <property type="term" value="P:double-strand break repair via homologous recombination"/>
    <property type="evidence" value="ECO:0007669"/>
    <property type="project" value="TreeGrafter"/>
</dbReference>
<feature type="domain" description="OB" evidence="6">
    <location>
        <begin position="90"/>
        <end position="167"/>
    </location>
</feature>
<keyword evidence="3" id="KW-0235">DNA replication</keyword>
<keyword evidence="4" id="KW-0238">DNA-binding</keyword>
<dbReference type="InterPro" id="IPR036390">
    <property type="entry name" value="WH_DNA-bd_sf"/>
</dbReference>
<feature type="domain" description="Replication protein A C-terminal" evidence="7">
    <location>
        <begin position="207"/>
        <end position="274"/>
    </location>
</feature>
<evidence type="ECO:0000313" key="8">
    <source>
        <dbReference type="EMBL" id="QBM86934.1"/>
    </source>
</evidence>
<gene>
    <name evidence="8" type="primary">MPUL0B01250</name>
    <name evidence="8" type="ORF">METSCH_B01250</name>
</gene>
<dbReference type="InterPro" id="IPR004365">
    <property type="entry name" value="NA-bd_OB_tRNA"/>
</dbReference>
<accession>A0A4P6XMT3</accession>
<dbReference type="GO" id="GO:0006260">
    <property type="term" value="P:DNA replication"/>
    <property type="evidence" value="ECO:0007669"/>
    <property type="project" value="UniProtKB-KW"/>
</dbReference>
<organism evidence="8 9">
    <name type="scientific">Metschnikowia aff. pulcherrima</name>
    <dbReference type="NCBI Taxonomy" id="2163413"/>
    <lineage>
        <taxon>Eukaryota</taxon>
        <taxon>Fungi</taxon>
        <taxon>Dikarya</taxon>
        <taxon>Ascomycota</taxon>
        <taxon>Saccharomycotina</taxon>
        <taxon>Pichiomycetes</taxon>
        <taxon>Metschnikowiaceae</taxon>
        <taxon>Metschnikowia</taxon>
    </lineage>
</organism>
<dbReference type="PIRSF" id="PIRSF036949">
    <property type="entry name" value="RPA32"/>
    <property type="match status" value="1"/>
</dbReference>
<evidence type="ECO:0000256" key="4">
    <source>
        <dbReference type="ARBA" id="ARBA00023125"/>
    </source>
</evidence>
<dbReference type="GO" id="GO:0000781">
    <property type="term" value="C:chromosome, telomeric region"/>
    <property type="evidence" value="ECO:0007669"/>
    <property type="project" value="TreeGrafter"/>
</dbReference>
<name>A0A4P6XMT3_9ASCO</name>
<dbReference type="GO" id="GO:0005662">
    <property type="term" value="C:DNA replication factor A complex"/>
    <property type="evidence" value="ECO:0007669"/>
    <property type="project" value="TreeGrafter"/>
</dbReference>
<dbReference type="PANTHER" id="PTHR13989:SF16">
    <property type="entry name" value="REPLICATION PROTEIN A2"/>
    <property type="match status" value="1"/>
</dbReference>
<dbReference type="STRING" id="2163413.A0A4P6XMT3"/>
<dbReference type="PANTHER" id="PTHR13989">
    <property type="entry name" value="REPLICATION PROTEIN A-RELATED"/>
    <property type="match status" value="1"/>
</dbReference>
<dbReference type="AlphaFoldDB" id="A0A4P6XMT3"/>
<comment type="subcellular location">
    <subcellularLocation>
        <location evidence="1">Nucleus</location>
    </subcellularLocation>
</comment>
<evidence type="ECO:0000259" key="7">
    <source>
        <dbReference type="Pfam" id="PF08784"/>
    </source>
</evidence>
<evidence type="ECO:0000259" key="6">
    <source>
        <dbReference type="Pfam" id="PF01336"/>
    </source>
</evidence>
<keyword evidence="5" id="KW-0539">Nucleus</keyword>
<dbReference type="Pfam" id="PF01336">
    <property type="entry name" value="tRNA_anti-codon"/>
    <property type="match status" value="1"/>
</dbReference>
<dbReference type="EMBL" id="CP034457">
    <property type="protein sequence ID" value="QBM86934.1"/>
    <property type="molecule type" value="Genomic_DNA"/>
</dbReference>
<sequence length="279" mass="30753">MARSRRRLDVTPTTNLSFKHTMDYGNYGNYGDGGFNADSGYTDMGAGEGSQRTQQTRNTLSPVTIKQINDATQPVPDGEFTINKVSLNMVSFVGVVRKVENQTSAVVVTIEDGTGSVDVKKWVDDKLTTANEEAELYLAMESKYVYVTGALKEFNQKKAIQHAHIREIIDHNELIYHMLYTIHTHLEAEGLLNAPKQESSSGLFVGNTNEGSASAGLNDQDRIMAVITANSGSMLEGVPVKWISDTLNIPENHVRATCQYLSDEGKVYQGYDENAFLCV</sequence>
<comment type="similarity">
    <text evidence="2">Belongs to the replication factor A protein 2 family.</text>
</comment>